<dbReference type="PANTHER" id="PTHR33795">
    <property type="entry name" value="INSERTION ELEMENT IS150 PROTEIN INSJ"/>
    <property type="match status" value="1"/>
</dbReference>
<feature type="coiled-coil region" evidence="2">
    <location>
        <begin position="176"/>
        <end position="203"/>
    </location>
</feature>
<dbReference type="Proteomes" id="UP000187158">
    <property type="component" value="Unassembled WGS sequence"/>
</dbReference>
<evidence type="ECO:0000256" key="2">
    <source>
        <dbReference type="SAM" id="Coils"/>
    </source>
</evidence>
<accession>A0ABX3GFR3</accession>
<comment type="caution">
    <text evidence="4">The sequence shown here is derived from an EMBL/GenBank/DDBJ whole genome shotgun (WGS) entry which is preliminary data.</text>
</comment>
<evidence type="ECO:0000256" key="1">
    <source>
        <dbReference type="ARBA" id="ARBA00038232"/>
    </source>
</evidence>
<sequence>MEQKKFTALEKLTILQEIERGDIGLKTAARKYGISKNSLVKWRQRYQLYGYEGLEVRSYNRTYSAELKLHAVKDYLEGGLSQTNWIRKYNGHSNSLTAHSGGTKAMTKGRVTTWQERINIVLYCLSNREDYAKTASHFHVSYQQVYSWVKKYEAGGEEALRDGRGRTKAPEELTEADRHKLAMQKLEYENARLRAENAFLKKLEELERRRR</sequence>
<reference evidence="4 5" key="1">
    <citation type="submission" date="2016-11" db="EMBL/GenBank/DDBJ databases">
        <title>Paenibacillus species isolates.</title>
        <authorList>
            <person name="Beno S.M."/>
        </authorList>
    </citation>
    <scope>NUCLEOTIDE SEQUENCE [LARGE SCALE GENOMIC DNA]</scope>
    <source>
        <strain evidence="4 5">FSL H7-0433</strain>
    </source>
</reference>
<protein>
    <submittedName>
        <fullName evidence="4">Transposase</fullName>
    </submittedName>
</protein>
<proteinExistence type="inferred from homology"/>
<dbReference type="Gene3D" id="1.10.10.10">
    <property type="entry name" value="Winged helix-like DNA-binding domain superfamily/Winged helix DNA-binding domain"/>
    <property type="match status" value="2"/>
</dbReference>
<keyword evidence="2" id="KW-0175">Coiled coil</keyword>
<evidence type="ECO:0000259" key="3">
    <source>
        <dbReference type="Pfam" id="PF13518"/>
    </source>
</evidence>
<keyword evidence="5" id="KW-1185">Reference proteome</keyword>
<evidence type="ECO:0000313" key="5">
    <source>
        <dbReference type="Proteomes" id="UP000187158"/>
    </source>
</evidence>
<dbReference type="SUPFAM" id="SSF48295">
    <property type="entry name" value="TrpR-like"/>
    <property type="match status" value="3"/>
</dbReference>
<dbReference type="Pfam" id="PF13518">
    <property type="entry name" value="HTH_28"/>
    <property type="match status" value="1"/>
</dbReference>
<dbReference type="Pfam" id="PF01527">
    <property type="entry name" value="HTH_Tnp_1"/>
    <property type="match status" value="1"/>
</dbReference>
<dbReference type="PANTHER" id="PTHR33795:SF1">
    <property type="entry name" value="INSERTION ELEMENT IS150 PROTEIN INSJ"/>
    <property type="match status" value="1"/>
</dbReference>
<dbReference type="InterPro" id="IPR002514">
    <property type="entry name" value="Transposase_8"/>
</dbReference>
<feature type="domain" description="Insertion element IS150 protein InsJ-like helix-turn-helix" evidence="3">
    <location>
        <begin position="116"/>
        <end position="166"/>
    </location>
</feature>
<gene>
    <name evidence="4" type="ORF">BSO21_33225</name>
</gene>
<organism evidence="4 5">
    <name type="scientific">Paenibacillus odorifer</name>
    <dbReference type="NCBI Taxonomy" id="189426"/>
    <lineage>
        <taxon>Bacteria</taxon>
        <taxon>Bacillati</taxon>
        <taxon>Bacillota</taxon>
        <taxon>Bacilli</taxon>
        <taxon>Bacillales</taxon>
        <taxon>Paenibacillaceae</taxon>
        <taxon>Paenibacillus</taxon>
    </lineage>
</organism>
<dbReference type="InterPro" id="IPR052057">
    <property type="entry name" value="IS150/IS1296_orfA-like"/>
</dbReference>
<dbReference type="InterPro" id="IPR010921">
    <property type="entry name" value="Trp_repressor/repl_initiator"/>
</dbReference>
<comment type="similarity">
    <text evidence="1">Belongs to the IS150/IS1296 orfA family.</text>
</comment>
<evidence type="ECO:0000313" key="4">
    <source>
        <dbReference type="EMBL" id="OMC98011.1"/>
    </source>
</evidence>
<dbReference type="InterPro" id="IPR036388">
    <property type="entry name" value="WH-like_DNA-bd_sf"/>
</dbReference>
<dbReference type="InterPro" id="IPR055247">
    <property type="entry name" value="InsJ-like_HTH"/>
</dbReference>
<name>A0ABX3GFR3_9BACL</name>
<dbReference type="EMBL" id="MPVP01000589">
    <property type="protein sequence ID" value="OMC98011.1"/>
    <property type="molecule type" value="Genomic_DNA"/>
</dbReference>